<feature type="domain" description="Sulfatase N-terminal" evidence="4">
    <location>
        <begin position="4"/>
        <end position="394"/>
    </location>
</feature>
<dbReference type="AlphaFoldDB" id="A0A198ACT7"/>
<evidence type="ECO:0000256" key="3">
    <source>
        <dbReference type="ARBA" id="ARBA00022801"/>
    </source>
</evidence>
<dbReference type="InterPro" id="IPR024607">
    <property type="entry name" value="Sulfatase_CS"/>
</dbReference>
<comment type="caution">
    <text evidence="5">The sequence shown here is derived from an EMBL/GenBank/DDBJ whole genome shotgun (WGS) entry which is preliminary data.</text>
</comment>
<dbReference type="RefSeq" id="WP_068663794.1">
    <property type="nucleotide sequence ID" value="NZ_LYPB01000060.1"/>
</dbReference>
<sequence length="503" mass="58127">MKKPNILLITSDQQHWNTIGAFNPELSTPNLDRLVQEGTTFTRAYCPNPTCTPTRSSIITGQYPSQHGAWTLGTKLLEDRHTVGEDFKRADYRTALIGKAHFHPLKGTEEYPSLEAYPLLQDLDYWKAFDQTFYGFDHVELARNHTNEAHVGQHYALWMEEKGLTNWRDYFLAPTGTMDPNQLHHWAIPEEFHYNTWIAERTNALLEQYKESNEGFFLWSSFFDPHPDYLVPSPWDTMYDPEKLTIPTVTPGEHEKNPPHFQLTQEEHPDFSYLKESGYGLHGYHSHSRLPESERKQLVATYYGMISCMDAHIGRILDRLDALGLAENTIVVFTTDHGHFFGQHGLQYKGGFLYEDLIKLPFIVRYPGHVPAGRSSNAIQSLVDLAPSFLSMAGLPVPCFMTGVDQSSVWTGQAEHARDHAICEFRHEKTTIHQKTYVDERYKITVYYNQTYGELFDLQEDPGEIRNLWDEPAYRDLKSRLLLSYIWAELGKEPLAMPRIWHA</sequence>
<organism evidence="5 6">
    <name type="scientific">Paenibacillus oryzisoli</name>
    <dbReference type="NCBI Taxonomy" id="1850517"/>
    <lineage>
        <taxon>Bacteria</taxon>
        <taxon>Bacillati</taxon>
        <taxon>Bacillota</taxon>
        <taxon>Bacilli</taxon>
        <taxon>Bacillales</taxon>
        <taxon>Paenibacillaceae</taxon>
        <taxon>Paenibacillus</taxon>
    </lineage>
</organism>
<dbReference type="PANTHER" id="PTHR45953">
    <property type="entry name" value="IDURONATE 2-SULFATASE"/>
    <property type="match status" value="1"/>
</dbReference>
<dbReference type="Proteomes" id="UP000078454">
    <property type="component" value="Unassembled WGS sequence"/>
</dbReference>
<dbReference type="GO" id="GO:0046872">
    <property type="term" value="F:metal ion binding"/>
    <property type="evidence" value="ECO:0007669"/>
    <property type="project" value="UniProtKB-KW"/>
</dbReference>
<dbReference type="OrthoDB" id="9762324at2"/>
<dbReference type="Pfam" id="PF00884">
    <property type="entry name" value="Sulfatase"/>
    <property type="match status" value="1"/>
</dbReference>
<evidence type="ECO:0000256" key="2">
    <source>
        <dbReference type="ARBA" id="ARBA00022723"/>
    </source>
</evidence>
<accession>A0A198ACT7</accession>
<dbReference type="STRING" id="1850517.A8708_26995"/>
<keyword evidence="3" id="KW-0378">Hydrolase</keyword>
<evidence type="ECO:0000313" key="6">
    <source>
        <dbReference type="Proteomes" id="UP000078454"/>
    </source>
</evidence>
<dbReference type="Gene3D" id="3.40.720.10">
    <property type="entry name" value="Alkaline Phosphatase, subunit A"/>
    <property type="match status" value="1"/>
</dbReference>
<evidence type="ECO:0000259" key="4">
    <source>
        <dbReference type="Pfam" id="PF00884"/>
    </source>
</evidence>
<name>A0A198ACT7_9BACL</name>
<evidence type="ECO:0000256" key="1">
    <source>
        <dbReference type="ARBA" id="ARBA00008779"/>
    </source>
</evidence>
<dbReference type="InterPro" id="IPR017850">
    <property type="entry name" value="Alkaline_phosphatase_core_sf"/>
</dbReference>
<dbReference type="PROSITE" id="PS00523">
    <property type="entry name" value="SULFATASE_1"/>
    <property type="match status" value="1"/>
</dbReference>
<evidence type="ECO:0000313" key="5">
    <source>
        <dbReference type="EMBL" id="OAS18982.1"/>
    </source>
</evidence>
<keyword evidence="6" id="KW-1185">Reference proteome</keyword>
<gene>
    <name evidence="5" type="ORF">A8708_26995</name>
</gene>
<keyword evidence="2" id="KW-0479">Metal-binding</keyword>
<reference evidence="5 6" key="1">
    <citation type="submission" date="2016-05" db="EMBL/GenBank/DDBJ databases">
        <title>Paenibacillus sp. 1ZS3-15 nov., isolated from the rhizosphere soil.</title>
        <authorList>
            <person name="Zhang X.X."/>
            <person name="Zhang J."/>
        </authorList>
    </citation>
    <scope>NUCLEOTIDE SEQUENCE [LARGE SCALE GENOMIC DNA]</scope>
    <source>
        <strain evidence="5 6">1ZS3-15</strain>
    </source>
</reference>
<dbReference type="InterPro" id="IPR000917">
    <property type="entry name" value="Sulfatase_N"/>
</dbReference>
<comment type="similarity">
    <text evidence="1">Belongs to the sulfatase family.</text>
</comment>
<dbReference type="SUPFAM" id="SSF53649">
    <property type="entry name" value="Alkaline phosphatase-like"/>
    <property type="match status" value="1"/>
</dbReference>
<dbReference type="EMBL" id="LYPB01000060">
    <property type="protein sequence ID" value="OAS18982.1"/>
    <property type="molecule type" value="Genomic_DNA"/>
</dbReference>
<dbReference type="PANTHER" id="PTHR45953:SF1">
    <property type="entry name" value="IDURONATE 2-SULFATASE"/>
    <property type="match status" value="1"/>
</dbReference>
<dbReference type="GO" id="GO:0005737">
    <property type="term" value="C:cytoplasm"/>
    <property type="evidence" value="ECO:0007669"/>
    <property type="project" value="TreeGrafter"/>
</dbReference>
<dbReference type="GO" id="GO:0008484">
    <property type="term" value="F:sulfuric ester hydrolase activity"/>
    <property type="evidence" value="ECO:0007669"/>
    <property type="project" value="TreeGrafter"/>
</dbReference>
<proteinExistence type="inferred from homology"/>
<protein>
    <submittedName>
        <fullName evidence="5">Sulfatase</fullName>
    </submittedName>
</protein>